<dbReference type="SMART" id="SM00387">
    <property type="entry name" value="HATPase_c"/>
    <property type="match status" value="1"/>
</dbReference>
<dbReference type="InterPro" id="IPR003661">
    <property type="entry name" value="HisK_dim/P_dom"/>
</dbReference>
<dbReference type="SUPFAM" id="SSF47384">
    <property type="entry name" value="Homodimeric domain of signal transducing histidine kinase"/>
    <property type="match status" value="1"/>
</dbReference>
<name>A0A1H9WMW1_BUTFI</name>
<dbReference type="SMART" id="SM00388">
    <property type="entry name" value="HisKA"/>
    <property type="match status" value="1"/>
</dbReference>
<gene>
    <name evidence="11" type="ORF">SAMN04487884_13142</name>
</gene>
<dbReference type="RefSeq" id="WP_074758407.1">
    <property type="nucleotide sequence ID" value="NZ_FOGJ01000031.1"/>
</dbReference>
<dbReference type="CDD" id="cd00082">
    <property type="entry name" value="HisKA"/>
    <property type="match status" value="1"/>
</dbReference>
<evidence type="ECO:0000256" key="4">
    <source>
        <dbReference type="ARBA" id="ARBA00022553"/>
    </source>
</evidence>
<sequence>MVSKLRRKFVITAMSALLVILLVLISVINVANFVEFTKSADDILKILADNDGTFPEMGPDQAMNERKVAGIEASIMESDPSNGSSQTMNSAQESSTPPAPKSEERSRDIFSYNRNVETPFSTRYFWVKIDDSGKVKEIDTGHIASILEETAGEMAESIYASSKTKGYESTYRYYVRRLDTGDTLLLFKDCSSDMYNAIKLLRNTFLLMLACLLAMFILVWIMSGHAVSPVVESLEKQKRFITDAGHELKTPLAVISASVDVIELDNGKSEWTISIRNQIKRMTDLIQKMLTLSRMEEENVRLVFTDIDLSSICLETAGSFEAVAESAGKKYTTDIEDGIHIKGDKNSMTQLLSLLIDNAIKYSSEKGSIEVRLQRGKHIELEVRNTCDNIPEGDLDKLFDRFYRADTSRNRKSGGYGIGLSVAKAIVTSHGGSIEALRDGDNIIRFVARFSK</sequence>
<evidence type="ECO:0000256" key="7">
    <source>
        <dbReference type="ARBA" id="ARBA00023012"/>
    </source>
</evidence>
<dbReference type="PANTHER" id="PTHR45453:SF1">
    <property type="entry name" value="PHOSPHATE REGULON SENSOR PROTEIN PHOR"/>
    <property type="match status" value="1"/>
</dbReference>
<dbReference type="InterPro" id="IPR050351">
    <property type="entry name" value="BphY/WalK/GraS-like"/>
</dbReference>
<dbReference type="SUPFAM" id="SSF55874">
    <property type="entry name" value="ATPase domain of HSP90 chaperone/DNA topoisomerase II/histidine kinase"/>
    <property type="match status" value="1"/>
</dbReference>
<keyword evidence="6 11" id="KW-0418">Kinase</keyword>
<dbReference type="EC" id="2.7.13.3" evidence="3"/>
<feature type="transmembrane region" description="Helical" evidence="9">
    <location>
        <begin position="205"/>
        <end position="231"/>
    </location>
</feature>
<keyword evidence="9" id="KW-0472">Membrane</keyword>
<dbReference type="Proteomes" id="UP000182584">
    <property type="component" value="Unassembled WGS sequence"/>
</dbReference>
<dbReference type="GO" id="GO:0016036">
    <property type="term" value="P:cellular response to phosphate starvation"/>
    <property type="evidence" value="ECO:0007669"/>
    <property type="project" value="TreeGrafter"/>
</dbReference>
<dbReference type="PRINTS" id="PR00344">
    <property type="entry name" value="BCTRLSENSOR"/>
</dbReference>
<dbReference type="InterPro" id="IPR004358">
    <property type="entry name" value="Sig_transdc_His_kin-like_C"/>
</dbReference>
<dbReference type="Gene3D" id="3.30.565.10">
    <property type="entry name" value="Histidine kinase-like ATPase, C-terminal domain"/>
    <property type="match status" value="1"/>
</dbReference>
<keyword evidence="9" id="KW-0812">Transmembrane</keyword>
<dbReference type="PROSITE" id="PS50109">
    <property type="entry name" value="HIS_KIN"/>
    <property type="match status" value="1"/>
</dbReference>
<dbReference type="InterPro" id="IPR003594">
    <property type="entry name" value="HATPase_dom"/>
</dbReference>
<dbReference type="eggNOG" id="COG2205">
    <property type="taxonomic scope" value="Bacteria"/>
</dbReference>
<evidence type="ECO:0000256" key="8">
    <source>
        <dbReference type="SAM" id="MobiDB-lite"/>
    </source>
</evidence>
<feature type="compositionally biased region" description="Polar residues" evidence="8">
    <location>
        <begin position="79"/>
        <end position="96"/>
    </location>
</feature>
<dbReference type="AlphaFoldDB" id="A0A1H9WMW1"/>
<keyword evidence="7" id="KW-0902">Two-component regulatory system</keyword>
<evidence type="ECO:0000259" key="10">
    <source>
        <dbReference type="PROSITE" id="PS50109"/>
    </source>
</evidence>
<dbReference type="FunFam" id="3.30.565.10:FF:000006">
    <property type="entry name" value="Sensor histidine kinase WalK"/>
    <property type="match status" value="1"/>
</dbReference>
<dbReference type="Pfam" id="PF00512">
    <property type="entry name" value="HisKA"/>
    <property type="match status" value="1"/>
</dbReference>
<evidence type="ECO:0000313" key="12">
    <source>
        <dbReference type="Proteomes" id="UP000182584"/>
    </source>
</evidence>
<protein>
    <recommendedName>
        <fullName evidence="3">histidine kinase</fullName>
        <ecNumber evidence="3">2.7.13.3</ecNumber>
    </recommendedName>
</protein>
<dbReference type="Gene3D" id="1.10.287.130">
    <property type="match status" value="1"/>
</dbReference>
<evidence type="ECO:0000313" key="11">
    <source>
        <dbReference type="EMBL" id="SES34753.1"/>
    </source>
</evidence>
<keyword evidence="4" id="KW-0597">Phosphoprotein</keyword>
<dbReference type="PANTHER" id="PTHR45453">
    <property type="entry name" value="PHOSPHATE REGULON SENSOR PROTEIN PHOR"/>
    <property type="match status" value="1"/>
</dbReference>
<evidence type="ECO:0000256" key="5">
    <source>
        <dbReference type="ARBA" id="ARBA00022679"/>
    </source>
</evidence>
<proteinExistence type="predicted"/>
<dbReference type="InterPro" id="IPR036097">
    <property type="entry name" value="HisK_dim/P_sf"/>
</dbReference>
<organism evidence="11 12">
    <name type="scientific">Butyrivibrio fibrisolvens</name>
    <dbReference type="NCBI Taxonomy" id="831"/>
    <lineage>
        <taxon>Bacteria</taxon>
        <taxon>Bacillati</taxon>
        <taxon>Bacillota</taxon>
        <taxon>Clostridia</taxon>
        <taxon>Lachnospirales</taxon>
        <taxon>Lachnospiraceae</taxon>
        <taxon>Butyrivibrio</taxon>
    </lineage>
</organism>
<feature type="domain" description="Histidine kinase" evidence="10">
    <location>
        <begin position="243"/>
        <end position="452"/>
    </location>
</feature>
<evidence type="ECO:0000256" key="3">
    <source>
        <dbReference type="ARBA" id="ARBA00012438"/>
    </source>
</evidence>
<evidence type="ECO:0000256" key="6">
    <source>
        <dbReference type="ARBA" id="ARBA00022777"/>
    </source>
</evidence>
<dbReference type="Pfam" id="PF02518">
    <property type="entry name" value="HATPase_c"/>
    <property type="match status" value="1"/>
</dbReference>
<evidence type="ECO:0000256" key="1">
    <source>
        <dbReference type="ARBA" id="ARBA00000085"/>
    </source>
</evidence>
<evidence type="ECO:0000256" key="2">
    <source>
        <dbReference type="ARBA" id="ARBA00004370"/>
    </source>
</evidence>
<reference evidence="11 12" key="1">
    <citation type="submission" date="2016-10" db="EMBL/GenBank/DDBJ databases">
        <authorList>
            <person name="de Groot N.N."/>
        </authorList>
    </citation>
    <scope>NUCLEOTIDE SEQUENCE [LARGE SCALE GENOMIC DNA]</scope>
    <source>
        <strain evidence="11 12">AR40</strain>
    </source>
</reference>
<keyword evidence="9" id="KW-1133">Transmembrane helix</keyword>
<dbReference type="GO" id="GO:0004721">
    <property type="term" value="F:phosphoprotein phosphatase activity"/>
    <property type="evidence" value="ECO:0007669"/>
    <property type="project" value="TreeGrafter"/>
</dbReference>
<dbReference type="GO" id="GO:0005886">
    <property type="term" value="C:plasma membrane"/>
    <property type="evidence" value="ECO:0007669"/>
    <property type="project" value="TreeGrafter"/>
</dbReference>
<dbReference type="EMBL" id="FOGJ01000031">
    <property type="protein sequence ID" value="SES34753.1"/>
    <property type="molecule type" value="Genomic_DNA"/>
</dbReference>
<keyword evidence="5" id="KW-0808">Transferase</keyword>
<feature type="region of interest" description="Disordered" evidence="8">
    <location>
        <begin position="76"/>
        <end position="107"/>
    </location>
</feature>
<dbReference type="InterPro" id="IPR005467">
    <property type="entry name" value="His_kinase_dom"/>
</dbReference>
<dbReference type="OrthoDB" id="9813151at2"/>
<comment type="catalytic activity">
    <reaction evidence="1">
        <text>ATP + protein L-histidine = ADP + protein N-phospho-L-histidine.</text>
        <dbReference type="EC" id="2.7.13.3"/>
    </reaction>
</comment>
<evidence type="ECO:0000256" key="9">
    <source>
        <dbReference type="SAM" id="Phobius"/>
    </source>
</evidence>
<dbReference type="InterPro" id="IPR036890">
    <property type="entry name" value="HATPase_C_sf"/>
</dbReference>
<dbReference type="GO" id="GO:0000155">
    <property type="term" value="F:phosphorelay sensor kinase activity"/>
    <property type="evidence" value="ECO:0007669"/>
    <property type="project" value="InterPro"/>
</dbReference>
<accession>A0A1H9WMW1</accession>
<comment type="subcellular location">
    <subcellularLocation>
        <location evidence="2">Membrane</location>
    </subcellularLocation>
</comment>